<evidence type="ECO:0000256" key="1">
    <source>
        <dbReference type="SAM" id="Phobius"/>
    </source>
</evidence>
<keyword evidence="1" id="KW-1133">Transmembrane helix</keyword>
<name>A0AAU7BPC7_9FLAO</name>
<evidence type="ECO:0000313" key="2">
    <source>
        <dbReference type="EMBL" id="XBG60227.1"/>
    </source>
</evidence>
<organism evidence="2">
    <name type="scientific">Pontimicrobium sp. SW4</name>
    <dbReference type="NCBI Taxonomy" id="3153519"/>
    <lineage>
        <taxon>Bacteria</taxon>
        <taxon>Pseudomonadati</taxon>
        <taxon>Bacteroidota</taxon>
        <taxon>Flavobacteriia</taxon>
        <taxon>Flavobacteriales</taxon>
        <taxon>Flavobacteriaceae</taxon>
        <taxon>Pontimicrobium</taxon>
    </lineage>
</organism>
<proteinExistence type="predicted"/>
<dbReference type="AlphaFoldDB" id="A0AAU7BPC7"/>
<accession>A0AAU7BPC7</accession>
<feature type="transmembrane region" description="Helical" evidence="1">
    <location>
        <begin position="34"/>
        <end position="52"/>
    </location>
</feature>
<feature type="transmembrane region" description="Helical" evidence="1">
    <location>
        <begin position="7"/>
        <end position="28"/>
    </location>
</feature>
<dbReference type="EMBL" id="CP157199">
    <property type="protein sequence ID" value="XBG60227.1"/>
    <property type="molecule type" value="Genomic_DNA"/>
</dbReference>
<sequence>MKKLNVLEVISLLFGLILLTIGIMNILKVHPVPGIIYITFSIVFFPPTKVFFKKRFNFTVPFGIKTILFIIIMWFTLGVSDLAEMYGL</sequence>
<reference evidence="2" key="1">
    <citation type="submission" date="2024-05" db="EMBL/GenBank/DDBJ databases">
        <title>Pontimicrobium maritimus sp. nov., isolated form sea water.</title>
        <authorList>
            <person name="Muhammad N."/>
            <person name="Vuong T.Q."/>
            <person name="Han H.L."/>
            <person name="Kim S.-G."/>
        </authorList>
    </citation>
    <scope>NUCLEOTIDE SEQUENCE</scope>
    <source>
        <strain evidence="2">SW4</strain>
    </source>
</reference>
<dbReference type="RefSeq" id="WP_347922412.1">
    <property type="nucleotide sequence ID" value="NZ_CP157199.1"/>
</dbReference>
<keyword evidence="1" id="KW-0812">Transmembrane</keyword>
<feature type="transmembrane region" description="Helical" evidence="1">
    <location>
        <begin position="64"/>
        <end position="83"/>
    </location>
</feature>
<protein>
    <submittedName>
        <fullName evidence="2">Uncharacterized protein</fullName>
    </submittedName>
</protein>
<keyword evidence="1" id="KW-0472">Membrane</keyword>
<gene>
    <name evidence="2" type="ORF">ABGB03_10210</name>
</gene>